<dbReference type="AlphaFoldDB" id="A0AAN9XM73"/>
<keyword evidence="2" id="KW-1185">Reference proteome</keyword>
<proteinExistence type="predicted"/>
<organism evidence="1 2">
    <name type="scientific">Psophocarpus tetragonolobus</name>
    <name type="common">Winged bean</name>
    <name type="synonym">Dolichos tetragonolobus</name>
    <dbReference type="NCBI Taxonomy" id="3891"/>
    <lineage>
        <taxon>Eukaryota</taxon>
        <taxon>Viridiplantae</taxon>
        <taxon>Streptophyta</taxon>
        <taxon>Embryophyta</taxon>
        <taxon>Tracheophyta</taxon>
        <taxon>Spermatophyta</taxon>
        <taxon>Magnoliopsida</taxon>
        <taxon>eudicotyledons</taxon>
        <taxon>Gunneridae</taxon>
        <taxon>Pentapetalae</taxon>
        <taxon>rosids</taxon>
        <taxon>fabids</taxon>
        <taxon>Fabales</taxon>
        <taxon>Fabaceae</taxon>
        <taxon>Papilionoideae</taxon>
        <taxon>50 kb inversion clade</taxon>
        <taxon>NPAAA clade</taxon>
        <taxon>indigoferoid/millettioid clade</taxon>
        <taxon>Phaseoleae</taxon>
        <taxon>Psophocarpus</taxon>
    </lineage>
</organism>
<evidence type="ECO:0000313" key="1">
    <source>
        <dbReference type="EMBL" id="KAK7397438.1"/>
    </source>
</evidence>
<evidence type="ECO:0000313" key="2">
    <source>
        <dbReference type="Proteomes" id="UP001386955"/>
    </source>
</evidence>
<name>A0AAN9XM73_PSOTE</name>
<protein>
    <submittedName>
        <fullName evidence="1">Uncharacterized protein</fullName>
    </submittedName>
</protein>
<gene>
    <name evidence="1" type="ORF">VNO78_18610</name>
</gene>
<dbReference type="Proteomes" id="UP001386955">
    <property type="component" value="Unassembled WGS sequence"/>
</dbReference>
<accession>A0AAN9XM73</accession>
<sequence>MRMFLVSTLTGVWVVAFISQLNIVLHSNSNTIIITMGFSLFSNAGCYYCTRTVHVLHVRLRYSCLLRKSENSSSW</sequence>
<reference evidence="1 2" key="1">
    <citation type="submission" date="2024-01" db="EMBL/GenBank/DDBJ databases">
        <title>The genomes of 5 underutilized Papilionoideae crops provide insights into root nodulation and disease resistanc.</title>
        <authorList>
            <person name="Jiang F."/>
        </authorList>
    </citation>
    <scope>NUCLEOTIDE SEQUENCE [LARGE SCALE GENOMIC DNA]</scope>
    <source>
        <strain evidence="1">DUOXIRENSHENG_FW03</strain>
        <tissue evidence="1">Leaves</tissue>
    </source>
</reference>
<dbReference type="EMBL" id="JAYMYS010000004">
    <property type="protein sequence ID" value="KAK7397438.1"/>
    <property type="molecule type" value="Genomic_DNA"/>
</dbReference>
<comment type="caution">
    <text evidence="1">The sequence shown here is derived from an EMBL/GenBank/DDBJ whole genome shotgun (WGS) entry which is preliminary data.</text>
</comment>